<evidence type="ECO:0000313" key="1">
    <source>
        <dbReference type="EMBL" id="MCI51223.1"/>
    </source>
</evidence>
<protein>
    <submittedName>
        <fullName evidence="1">Uncharacterized protein</fullName>
    </submittedName>
</protein>
<organism evidence="1 2">
    <name type="scientific">Trifolium medium</name>
    <dbReference type="NCBI Taxonomy" id="97028"/>
    <lineage>
        <taxon>Eukaryota</taxon>
        <taxon>Viridiplantae</taxon>
        <taxon>Streptophyta</taxon>
        <taxon>Embryophyta</taxon>
        <taxon>Tracheophyta</taxon>
        <taxon>Spermatophyta</taxon>
        <taxon>Magnoliopsida</taxon>
        <taxon>eudicotyledons</taxon>
        <taxon>Gunneridae</taxon>
        <taxon>Pentapetalae</taxon>
        <taxon>rosids</taxon>
        <taxon>fabids</taxon>
        <taxon>Fabales</taxon>
        <taxon>Fabaceae</taxon>
        <taxon>Papilionoideae</taxon>
        <taxon>50 kb inversion clade</taxon>
        <taxon>NPAAA clade</taxon>
        <taxon>Hologalegina</taxon>
        <taxon>IRL clade</taxon>
        <taxon>Trifolieae</taxon>
        <taxon>Trifolium</taxon>
    </lineage>
</organism>
<evidence type="ECO:0000313" key="2">
    <source>
        <dbReference type="Proteomes" id="UP000265520"/>
    </source>
</evidence>
<accession>A0A392SQT4</accession>
<reference evidence="1 2" key="1">
    <citation type="journal article" date="2018" name="Front. Plant Sci.">
        <title>Red Clover (Trifolium pratense) and Zigzag Clover (T. medium) - A Picture of Genomic Similarities and Differences.</title>
        <authorList>
            <person name="Dluhosova J."/>
            <person name="Istvanek J."/>
            <person name="Nedelnik J."/>
            <person name="Repkova J."/>
        </authorList>
    </citation>
    <scope>NUCLEOTIDE SEQUENCE [LARGE SCALE GENOMIC DNA]</scope>
    <source>
        <strain evidence="2">cv. 10/8</strain>
        <tissue evidence="1">Leaf</tissue>
    </source>
</reference>
<dbReference type="AlphaFoldDB" id="A0A392SQT4"/>
<comment type="caution">
    <text evidence="1">The sequence shown here is derived from an EMBL/GenBank/DDBJ whole genome shotgun (WGS) entry which is preliminary data.</text>
</comment>
<name>A0A392SQT4_9FABA</name>
<sequence length="49" mass="5698">MEFIMHFLALQQIVSNVLGWEYVTLSSLQFSERRLPHPGKGMYLATPPY</sequence>
<feature type="non-terminal residue" evidence="1">
    <location>
        <position position="49"/>
    </location>
</feature>
<dbReference type="Proteomes" id="UP000265520">
    <property type="component" value="Unassembled WGS sequence"/>
</dbReference>
<proteinExistence type="predicted"/>
<dbReference type="EMBL" id="LXQA010428731">
    <property type="protein sequence ID" value="MCI51223.1"/>
    <property type="molecule type" value="Genomic_DNA"/>
</dbReference>
<keyword evidence="2" id="KW-1185">Reference proteome</keyword>